<organism evidence="1 2">
    <name type="scientific">Mycolicibacterium wolinskyi</name>
    <dbReference type="NCBI Taxonomy" id="59750"/>
    <lineage>
        <taxon>Bacteria</taxon>
        <taxon>Bacillati</taxon>
        <taxon>Actinomycetota</taxon>
        <taxon>Actinomycetes</taxon>
        <taxon>Mycobacteriales</taxon>
        <taxon>Mycobacteriaceae</taxon>
        <taxon>Mycolicibacterium</taxon>
    </lineage>
</organism>
<dbReference type="Proteomes" id="UP000070612">
    <property type="component" value="Unassembled WGS sequence"/>
</dbReference>
<proteinExistence type="predicted"/>
<dbReference type="EMBL" id="LGTW01000009">
    <property type="protein sequence ID" value="KWX23206.1"/>
    <property type="molecule type" value="Genomic_DNA"/>
</dbReference>
<reference evidence="1 2" key="1">
    <citation type="submission" date="2015-07" db="EMBL/GenBank/DDBJ databases">
        <title>A draft genome sequence of Mycobacterium wolinskyi.</title>
        <authorList>
            <person name="de Man T.J."/>
            <person name="Perry K.A."/>
            <person name="Coulliette A.D."/>
            <person name="Jensen B."/>
            <person name="Toney N.C."/>
            <person name="Limbago B.M."/>
            <person name="Noble-Wang J."/>
        </authorList>
    </citation>
    <scope>NUCLEOTIDE SEQUENCE [LARGE SCALE GENOMIC DNA]</scope>
    <source>
        <strain evidence="1 2">CDC_01</strain>
    </source>
</reference>
<dbReference type="Gene3D" id="3.40.190.10">
    <property type="entry name" value="Periplasmic binding protein-like II"/>
    <property type="match status" value="2"/>
</dbReference>
<dbReference type="PATRIC" id="fig|59750.3.peg.7191"/>
<comment type="caution">
    <text evidence="1">The sequence shown here is derived from an EMBL/GenBank/DDBJ whole genome shotgun (WGS) entry which is preliminary data.</text>
</comment>
<keyword evidence="2" id="KW-1185">Reference proteome</keyword>
<name>A0A132PLI5_9MYCO</name>
<dbReference type="AlphaFoldDB" id="A0A132PLI5"/>
<evidence type="ECO:0008006" key="3">
    <source>
        <dbReference type="Google" id="ProtNLM"/>
    </source>
</evidence>
<dbReference type="SUPFAM" id="SSF53850">
    <property type="entry name" value="Periplasmic binding protein-like II"/>
    <property type="match status" value="1"/>
</dbReference>
<protein>
    <recommendedName>
        <fullName evidence="3">ABC transporter substrate-binding protein</fullName>
    </recommendedName>
</protein>
<accession>A0A132PLI5</accession>
<sequence length="377" mass="41295">MGAYRGLTWDHPRGVDALRRAVREDTAPRCEIVWDTQSLEGFESAPICDNAARYDLLVLDHPHLGEALRCGALLPLEEVFNSAELDDWKRGTVGDSFASYQMDDRSWALPLDAATQVSVAADPAIDIPTTWTDAVELARDVDTVLPTSGPHLFLTLCSIALANGEEPGRHDEFLTAEAIAEGLDTITAFIDHRLPPPRSHNPIVVLEQMSQPGGPVYCPLVYGYVNYAQAGLPRPLLFADAPKGRSGRRGSVLGGTGIAISSRCRPGDDLVRHLRWLLDDATQSTFIPEHAGQPSALAAWRNPLVDKASSGFYSRTADTIGQAWIRPRFDGAISFQRRAAECVREAVLSHRNADRLAAELTRLHLASLDRQHRVGDK</sequence>
<evidence type="ECO:0000313" key="2">
    <source>
        <dbReference type="Proteomes" id="UP000070612"/>
    </source>
</evidence>
<evidence type="ECO:0000313" key="1">
    <source>
        <dbReference type="EMBL" id="KWX23206.1"/>
    </source>
</evidence>
<gene>
    <name evidence="1" type="ORF">AFM11_15380</name>
</gene>